<reference evidence="1" key="1">
    <citation type="journal article" date="2014" name="Int. J. Syst. Evol. Microbiol.">
        <title>Complete genome sequence of Corynebacterium casei LMG S-19264T (=DSM 44701T), isolated from a smear-ripened cheese.</title>
        <authorList>
            <consortium name="US DOE Joint Genome Institute (JGI-PGF)"/>
            <person name="Walter F."/>
            <person name="Albersmeier A."/>
            <person name="Kalinowski J."/>
            <person name="Ruckert C."/>
        </authorList>
    </citation>
    <scope>NUCLEOTIDE SEQUENCE</scope>
    <source>
        <strain evidence="1">VKM B-2484</strain>
    </source>
</reference>
<accession>A0A9W6MXS5</accession>
<reference evidence="1" key="2">
    <citation type="submission" date="2023-01" db="EMBL/GenBank/DDBJ databases">
        <authorList>
            <person name="Sun Q."/>
            <person name="Evtushenko L."/>
        </authorList>
    </citation>
    <scope>NUCLEOTIDE SEQUENCE</scope>
    <source>
        <strain evidence="1">VKM B-2484</strain>
    </source>
</reference>
<gene>
    <name evidence="1" type="ORF">GCM10017643_03120</name>
</gene>
<keyword evidence="2" id="KW-1185">Reference proteome</keyword>
<dbReference type="EMBL" id="BSFJ01000002">
    <property type="protein sequence ID" value="GLK70197.1"/>
    <property type="molecule type" value="Genomic_DNA"/>
</dbReference>
<evidence type="ECO:0000313" key="1">
    <source>
        <dbReference type="EMBL" id="GLK70197.1"/>
    </source>
</evidence>
<proteinExistence type="predicted"/>
<organism evidence="1 2">
    <name type="scientific">Ancylobacter dichloromethanicus</name>
    <dbReference type="NCBI Taxonomy" id="518825"/>
    <lineage>
        <taxon>Bacteria</taxon>
        <taxon>Pseudomonadati</taxon>
        <taxon>Pseudomonadota</taxon>
        <taxon>Alphaproteobacteria</taxon>
        <taxon>Hyphomicrobiales</taxon>
        <taxon>Xanthobacteraceae</taxon>
        <taxon>Ancylobacter</taxon>
    </lineage>
</organism>
<evidence type="ECO:0000313" key="2">
    <source>
        <dbReference type="Proteomes" id="UP001143370"/>
    </source>
</evidence>
<comment type="caution">
    <text evidence="1">The sequence shown here is derived from an EMBL/GenBank/DDBJ whole genome shotgun (WGS) entry which is preliminary data.</text>
</comment>
<protein>
    <submittedName>
        <fullName evidence="1">Uncharacterized protein</fullName>
    </submittedName>
</protein>
<sequence>MGDFEFNDEAPIAQHQDDVRYNRPVLGFKNGLVESESRCPHHDFGIVSMRNEEFGKRNLQSLVEDLFREFMEGRFARGRA</sequence>
<dbReference type="AlphaFoldDB" id="A0A9W6MXS5"/>
<dbReference type="Proteomes" id="UP001143370">
    <property type="component" value="Unassembled WGS sequence"/>
</dbReference>
<name>A0A9W6MXS5_9HYPH</name>